<dbReference type="OrthoDB" id="10251741at2759"/>
<dbReference type="Proteomes" id="UP000008974">
    <property type="component" value="Unassembled WGS sequence"/>
</dbReference>
<dbReference type="PANTHER" id="PTHR32215">
    <property type="entry name" value="CILIA- AND FLAGELLA-ASSOCIATED PROTEIN 57"/>
    <property type="match status" value="1"/>
</dbReference>
<evidence type="ECO:0000313" key="2">
    <source>
        <dbReference type="Proteomes" id="UP000008974"/>
    </source>
</evidence>
<dbReference type="InterPro" id="IPR011044">
    <property type="entry name" value="Quino_amine_DH_bsu"/>
</dbReference>
<proteinExistence type="predicted"/>
<evidence type="ECO:0000313" key="1">
    <source>
        <dbReference type="EMBL" id="EFO64812.1"/>
    </source>
</evidence>
<dbReference type="PANTHER" id="PTHR32215:SF0">
    <property type="entry name" value="CILIA- AND FLAGELLA-ASSOCIATED PROTEIN 57"/>
    <property type="match status" value="1"/>
</dbReference>
<dbReference type="EMBL" id="ACVC01000065">
    <property type="protein sequence ID" value="EFO64812.1"/>
    <property type="molecule type" value="Genomic_DNA"/>
</dbReference>
<dbReference type="InterPro" id="IPR036322">
    <property type="entry name" value="WD40_repeat_dom_sf"/>
</dbReference>
<reference evidence="1 2" key="1">
    <citation type="journal article" date="2010" name="BMC Genomics">
        <title>Genome analysis and comparative genomics of a Giardia intestinalis assemblage E isolate.</title>
        <authorList>
            <person name="Jerlstrom-Hultqvist J."/>
            <person name="Franzen O."/>
            <person name="Ankarklev J."/>
            <person name="Xu F."/>
            <person name="Nohynkova E."/>
            <person name="Andersson J.O."/>
            <person name="Svard S.G."/>
            <person name="Andersson B."/>
        </authorList>
    </citation>
    <scope>NUCLEOTIDE SEQUENCE [LARGE SCALE GENOMIC DNA]</scope>
    <source>
        <strain evidence="1 2">P15</strain>
    </source>
</reference>
<feature type="non-terminal residue" evidence="1">
    <location>
        <position position="1008"/>
    </location>
</feature>
<sequence length="1008" mass="111519">MASTPVNAEPMRPYLEPIAVYGLNLAVRTPLFFTEDHQKICFIAGRMLVLHNIQTNTYDFIQLDGIINNIAHVAFSVTRRLLAFVVSTDNMPKIHIYSLRHKTRVAMINIPDGQGLSGIVTSISFSLEDKFLLVQLAPPEWPIIVWAIPPFINENASMHGEIKSIKNVYVLPKPYALFKSQREISVSYFSPLQTNVIHGIAPQNMQFLTLQDGLIKAVSIFSLKRMVGAFMGPLVMKHQDKEFSLLPIKQTGEILVLRKDHLCCFIPSDMIFGQVILRDPMFETASQQYGKMTRFTIRNHLDVLSADPNVREEITCVKLLQDDMIMIGSSFGRIIIYQILNFEPPVPSAIGTDLPGAQNGIAGSSSAGAPSDPRQEYAIMMPCKASGGMTLRLPIFLVLRSILLPCNFNAVLSIDICPKTRRVLVYTDAGYVFVSNSLTRDFILYTLNCQQKLFVDEFQTEQANLTGTNTLNATTLMESPSPLGLNNKSFASGSALKLSATSLPSSSTTFFKSNIQNSVATEILASTYETIKKIRYLIRIPKSLSNIYNTISLINPVKALTGTVANVKPHSQATRLETEFYQSPQTWPSAIISTSIYCPFSSYYQIPSTIVASVAHQGVTLNGVLMDPSQCCTGYSFGHELHMKNVPITAISASDETGYVAIGNDNGEVTVLNVISGTLVAAWNWTLPAIYFENKRFDTTPEPSVAKLLVDNPATDASCTFPSQFNRSAFQLTNVSAPSENAFDGLAVTNTTKEVTKSDLLLAPPQNQANNPDTNNQETIAVNDFVMRTVESLRGTPAFTITSLKLHPSGRHLLVSARSKRDFGFSLAQEKPSRTAKANKGYCVCILHIADSYLECISVIDCDSPCLGIEFDKAGNYLYLLSFKSVYVFSFLEIRLVKRINLSQRFVFLPRPNDFPSFSPQDMQKYKQSLQLIRRDAKPTCMAISTKLLVAVAFTDGDVCLFSSLDGALLNRYLTGGFFFNADITSKAQQPVYGQEQRVNPANNEIVT</sequence>
<dbReference type="SUPFAM" id="SSF50978">
    <property type="entry name" value="WD40 repeat-like"/>
    <property type="match status" value="1"/>
</dbReference>
<gene>
    <name evidence="1" type="ORF">GLP15_2104</name>
</gene>
<accession>E1EY75</accession>
<dbReference type="InterPro" id="IPR052993">
    <property type="entry name" value="CFA-57"/>
</dbReference>
<name>E1EY75_GIAIA</name>
<organism evidence="1 2">
    <name type="scientific">Giardia intestinalis (strain P15)</name>
    <name type="common">Giardia lamblia</name>
    <dbReference type="NCBI Taxonomy" id="658858"/>
    <lineage>
        <taxon>Eukaryota</taxon>
        <taxon>Metamonada</taxon>
        <taxon>Diplomonadida</taxon>
        <taxon>Hexamitidae</taxon>
        <taxon>Giardiinae</taxon>
        <taxon>Giardia</taxon>
    </lineage>
</organism>
<comment type="caution">
    <text evidence="1">The sequence shown here is derived from an EMBL/GenBank/DDBJ whole genome shotgun (WGS) entry which is preliminary data.</text>
</comment>
<protein>
    <submittedName>
        <fullName evidence="1">Uncharacterized protein</fullName>
    </submittedName>
</protein>
<dbReference type="SUPFAM" id="SSF50969">
    <property type="entry name" value="YVTN repeat-like/Quinoprotein amine dehydrogenase"/>
    <property type="match status" value="1"/>
</dbReference>
<dbReference type="STRING" id="658858.E1EY75"/>
<dbReference type="VEuPathDB" id="GiardiaDB:GLP15_2104"/>
<dbReference type="AlphaFoldDB" id="E1EY75"/>